<evidence type="ECO:0000313" key="2">
    <source>
        <dbReference type="Proteomes" id="UP001642484"/>
    </source>
</evidence>
<dbReference type="EMBL" id="CAXAMN010014113">
    <property type="protein sequence ID" value="CAK9042527.1"/>
    <property type="molecule type" value="Genomic_DNA"/>
</dbReference>
<gene>
    <name evidence="1" type="ORF">CCMP2556_LOCUS22628</name>
</gene>
<keyword evidence="2" id="KW-1185">Reference proteome</keyword>
<proteinExistence type="predicted"/>
<protein>
    <submittedName>
        <fullName evidence="1">Uncharacterized protein</fullName>
    </submittedName>
</protein>
<accession>A0ABP0LV98</accession>
<reference evidence="1 2" key="1">
    <citation type="submission" date="2024-02" db="EMBL/GenBank/DDBJ databases">
        <authorList>
            <person name="Chen Y."/>
            <person name="Shah S."/>
            <person name="Dougan E. K."/>
            <person name="Thang M."/>
            <person name="Chan C."/>
        </authorList>
    </citation>
    <scope>NUCLEOTIDE SEQUENCE [LARGE SCALE GENOMIC DNA]</scope>
</reference>
<name>A0ABP0LV98_9DINO</name>
<organism evidence="1 2">
    <name type="scientific">Durusdinium trenchii</name>
    <dbReference type="NCBI Taxonomy" id="1381693"/>
    <lineage>
        <taxon>Eukaryota</taxon>
        <taxon>Sar</taxon>
        <taxon>Alveolata</taxon>
        <taxon>Dinophyceae</taxon>
        <taxon>Suessiales</taxon>
        <taxon>Symbiodiniaceae</taxon>
        <taxon>Durusdinium</taxon>
    </lineage>
</organism>
<evidence type="ECO:0000313" key="1">
    <source>
        <dbReference type="EMBL" id="CAK9042527.1"/>
    </source>
</evidence>
<dbReference type="Proteomes" id="UP001642484">
    <property type="component" value="Unassembled WGS sequence"/>
</dbReference>
<sequence length="1116" mass="123641">MPPKKKLKTGNAMAKAIASGEQAVAGPTTMSSVSPLLQAVQTCVESMYSLRHAGPEVTTGEALPSLPRADSGYVWPVGVGGTFKDIAQRAWQSPEKLVDESFDMVLAAGLLDEGSTVETFKAKYCTLQEWPPAVGSTFETGILMWSFKDNSLWRGKHIAMSEIVGIARAIAITRFREGELVSLRLPATSEQVDACCDGENVALGTLLFADGSQKTLAAFTVWLALLLVWRDFKDSIEDPHVVQLIASLLVLQTTYKSMDANASSMQSAIGKIVKQNADSKVQPVSSLTWCSILSALQDDSDGTINFDTCMEAYNDHPEVRAWSDNANETGAGSISLDRRRKRAVKNWLEKTAKDAFRIVETSTHDIPFSMGPFGESMAAYQFLFLGSTASGLAVDHTCDLRPLDKEPFIPIDWTLPMSELAQTILFKRIVSAFNRETSMVAATSKKKYRLSMENAQSLRNMVCLFAQLYPHLQSRLPAPHCEKWLEEFSNSALHDEDMRFLLESAPASVALSMLPSSKAAAQEQAHQKEQTICLAVEKQRLDVISAQWTYFKSGLERDQVLLEKVKDVPQKIAAKLHQKRVKQTMAQAKQGEAGDPKRSDHFPQRIGLVCSTKDSFVLVSSKAKEWGCSGDDITIVSIVDFNAPGCRNTSSVQALCERVAAMNNIAPERNGAIALFPDLPRDSSLRGLFDEEKGIQESFFALKQHCDTRFIELYDRDKKSQSKSNSKRFGTGRVFNLRTKGVVEDFDWKKVHYMSVHFLDSAENATYGKNRVLRDLLDAWCEKKMSFAGIQFRDDDVKLSEEELAAIPGSEIVKSVDALKLEVTVRNGSSVEVHPDQIRQWRSAGGMYTEEFDKLVANHDQHFKNMLAGVVESGGGNADAPVLDRVAETPESNDPPPPSLQEFESVEKLQEADPIKFKAMSEVPEVELLRGKSGSTYIVATKRNRDIPRHTILAGFGTGKFIPSASDEPGLEVGWPDGDRTLIQVDHGSINPEMSNAEVMSLYRYMTLLERQKKITKYDLSYSEVTRLSGADTDGFGVKITNAHKYKVIGDSTKPPTCKTWFGDCISLLDGSSSSAIQKVFRFRFDRVNHCSKIQKPYAMLKQSISLQHGRPVKVC</sequence>
<comment type="caution">
    <text evidence="1">The sequence shown here is derived from an EMBL/GenBank/DDBJ whole genome shotgun (WGS) entry which is preliminary data.</text>
</comment>